<evidence type="ECO:0000256" key="16">
    <source>
        <dbReference type="NCBIfam" id="TIGR01389"/>
    </source>
</evidence>
<dbReference type="KEGG" id="dfg:B0537_15920"/>
<feature type="domain" description="Helicase C-terminal" evidence="19">
    <location>
        <begin position="215"/>
        <end position="363"/>
    </location>
</feature>
<evidence type="ECO:0000256" key="3">
    <source>
        <dbReference type="ARBA" id="ARBA00005446"/>
    </source>
</evidence>
<dbReference type="AlphaFoldDB" id="A0A1S6J088"/>
<dbReference type="InterPro" id="IPR002121">
    <property type="entry name" value="HRDC_dom"/>
</dbReference>
<dbReference type="Pfam" id="PF16124">
    <property type="entry name" value="RecQ_Zn_bind"/>
    <property type="match status" value="1"/>
</dbReference>
<feature type="domain" description="HRDC" evidence="17">
    <location>
        <begin position="514"/>
        <end position="589"/>
    </location>
</feature>
<keyword evidence="11" id="KW-0238">DNA-binding</keyword>
<dbReference type="InterPro" id="IPR006293">
    <property type="entry name" value="DNA_helicase_ATP-dep_RecQ_bac"/>
</dbReference>
<keyword evidence="14" id="KW-0413">Isomerase</keyword>
<evidence type="ECO:0000256" key="4">
    <source>
        <dbReference type="ARBA" id="ARBA00022723"/>
    </source>
</evidence>
<name>A0A1S6J088_9FIRM</name>
<dbReference type="SMART" id="SM00487">
    <property type="entry name" value="DEXDc"/>
    <property type="match status" value="1"/>
</dbReference>
<dbReference type="InterPro" id="IPR032284">
    <property type="entry name" value="RecQ_Zn-bd"/>
</dbReference>
<keyword evidence="8 20" id="KW-0347">Helicase</keyword>
<feature type="domain" description="Helicase ATP-binding" evidence="18">
    <location>
        <begin position="26"/>
        <end position="195"/>
    </location>
</feature>
<dbReference type="EMBL" id="CP019698">
    <property type="protein sequence ID" value="AQS60428.1"/>
    <property type="molecule type" value="Genomic_DNA"/>
</dbReference>
<dbReference type="PANTHER" id="PTHR13710:SF105">
    <property type="entry name" value="ATP-DEPENDENT DNA HELICASE Q1"/>
    <property type="match status" value="1"/>
</dbReference>
<evidence type="ECO:0000256" key="5">
    <source>
        <dbReference type="ARBA" id="ARBA00022741"/>
    </source>
</evidence>
<dbReference type="Gene3D" id="1.10.10.10">
    <property type="entry name" value="Winged helix-like DNA-binding domain superfamily/Winged helix DNA-binding domain"/>
    <property type="match status" value="1"/>
</dbReference>
<dbReference type="InterPro" id="IPR027417">
    <property type="entry name" value="P-loop_NTPase"/>
</dbReference>
<keyword evidence="6" id="KW-0227">DNA damage</keyword>
<dbReference type="GO" id="GO:0043138">
    <property type="term" value="F:3'-5' DNA helicase activity"/>
    <property type="evidence" value="ECO:0007669"/>
    <property type="project" value="UniProtKB-EC"/>
</dbReference>
<reference evidence="20 21" key="1">
    <citation type="journal article" date="2016" name="Int. J. Syst. Evol. Microbiol.">
        <title>Desulfotomaculum ferrireducens sp. nov., a moderately thermophilic sulfate-reducing and dissimilatory Fe(III)-reducing bacterium isolated from compost.</title>
        <authorList>
            <person name="Yang G."/>
            <person name="Guo J."/>
            <person name="Zhuang L."/>
            <person name="Yuan Y."/>
            <person name="Zhou S."/>
        </authorList>
    </citation>
    <scope>NUCLEOTIDE SEQUENCE [LARGE SCALE GENOMIC DNA]</scope>
    <source>
        <strain evidence="20 21">GSS09</strain>
    </source>
</reference>
<dbReference type="SMART" id="SM00956">
    <property type="entry name" value="RQC"/>
    <property type="match status" value="1"/>
</dbReference>
<proteinExistence type="inferred from homology"/>
<sequence length="589" mass="67095">MLEKARRVLKEFYGYTSFRSGQEKIIQNILAGRDTLGIMPTGGGKSLCFQIPALLFSGLTLVVSPLISLMKDQVDALNNLGVKATYINSSLDYREITDRLRAARQGQYRLIYIAPERLESPRFRETLTSLTVSQLAVDEAHCISQWGHDFRPSYLALPSLLKELTPRPVVTAFTATATPEVKKDIVQRLMLKKPLIYVSGFDRENLSFAVIRGENKKDFIADYLKQNKGKPGIIYAATRKEVDALYEALSKKGFPVGKYHAGMTEQERTRNQEMFLYDDLTVMVATNAFGMGIDKSNVRYVIHYNMPKNMESYYQEAGRAGRDGEAGECILLFSSQDIQIQKYLIEVSELAPERKTNEYQKLQAMVDYCHTPGCLRRYILQYFGESNLADSCGNCSNCNDERELVDITVEAQKIFSCVYRMQEQYGVTLVADVLKGSRSKKIQQYGFHRLSTYGLLKEHTAKQIADMIHILIAEGYLALTEGQYPVVKLRPKAVPVLKGQEKVFQKIRRTAQEPQADNGLFEKLRELRKELSQRERVPPYIIFPDSTLQELCKYRPTDKESFLAVKGVGQAKYERFGREFIDVIIKYGS</sequence>
<dbReference type="InterPro" id="IPR018982">
    <property type="entry name" value="RQC_domain"/>
</dbReference>
<evidence type="ECO:0000256" key="12">
    <source>
        <dbReference type="ARBA" id="ARBA00023172"/>
    </source>
</evidence>
<evidence type="ECO:0000313" key="20">
    <source>
        <dbReference type="EMBL" id="AQS60428.1"/>
    </source>
</evidence>
<dbReference type="NCBIfam" id="TIGR00614">
    <property type="entry name" value="recQ_fam"/>
    <property type="match status" value="1"/>
</dbReference>
<organism evidence="20 21">
    <name type="scientific">Desulforamulus ferrireducens</name>
    <dbReference type="NCBI Taxonomy" id="1833852"/>
    <lineage>
        <taxon>Bacteria</taxon>
        <taxon>Bacillati</taxon>
        <taxon>Bacillota</taxon>
        <taxon>Clostridia</taxon>
        <taxon>Eubacteriales</taxon>
        <taxon>Peptococcaceae</taxon>
        <taxon>Desulforamulus</taxon>
    </lineage>
</organism>
<dbReference type="GO" id="GO:0006281">
    <property type="term" value="P:DNA repair"/>
    <property type="evidence" value="ECO:0007669"/>
    <property type="project" value="UniProtKB-KW"/>
</dbReference>
<dbReference type="Proteomes" id="UP000189464">
    <property type="component" value="Chromosome"/>
</dbReference>
<accession>A0A1S6J088</accession>
<dbReference type="InterPro" id="IPR036388">
    <property type="entry name" value="WH-like_DNA-bd_sf"/>
</dbReference>
<comment type="cofactor">
    <cofactor evidence="1">
        <name>Mg(2+)</name>
        <dbReference type="ChEBI" id="CHEBI:18420"/>
    </cofactor>
</comment>
<dbReference type="RefSeq" id="WP_077715456.1">
    <property type="nucleotide sequence ID" value="NZ_CP019698.1"/>
</dbReference>
<dbReference type="CDD" id="cd17920">
    <property type="entry name" value="DEXHc_RecQ"/>
    <property type="match status" value="1"/>
</dbReference>
<comment type="similarity">
    <text evidence="3">Belongs to the helicase family. RecQ subfamily.</text>
</comment>
<dbReference type="EC" id="5.6.2.4" evidence="16"/>
<keyword evidence="12" id="KW-0233">DNA recombination</keyword>
<evidence type="ECO:0000259" key="19">
    <source>
        <dbReference type="PROSITE" id="PS51194"/>
    </source>
</evidence>
<evidence type="ECO:0000256" key="10">
    <source>
        <dbReference type="ARBA" id="ARBA00022840"/>
    </source>
</evidence>
<keyword evidence="7" id="KW-0378">Hydrolase</keyword>
<keyword evidence="9" id="KW-0862">Zinc</keyword>
<dbReference type="PROSITE" id="PS50967">
    <property type="entry name" value="HRDC"/>
    <property type="match status" value="1"/>
</dbReference>
<dbReference type="InterPro" id="IPR001650">
    <property type="entry name" value="Helicase_C-like"/>
</dbReference>
<dbReference type="Pfam" id="PF00270">
    <property type="entry name" value="DEAD"/>
    <property type="match status" value="1"/>
</dbReference>
<dbReference type="GO" id="GO:0043590">
    <property type="term" value="C:bacterial nucleoid"/>
    <property type="evidence" value="ECO:0007669"/>
    <property type="project" value="TreeGrafter"/>
</dbReference>
<dbReference type="PANTHER" id="PTHR13710">
    <property type="entry name" value="DNA HELICASE RECQ FAMILY MEMBER"/>
    <property type="match status" value="1"/>
</dbReference>
<dbReference type="GO" id="GO:0006310">
    <property type="term" value="P:DNA recombination"/>
    <property type="evidence" value="ECO:0007669"/>
    <property type="project" value="UniProtKB-UniRule"/>
</dbReference>
<keyword evidence="10" id="KW-0067">ATP-binding</keyword>
<dbReference type="InterPro" id="IPR011545">
    <property type="entry name" value="DEAD/DEAH_box_helicase_dom"/>
</dbReference>
<dbReference type="GO" id="GO:0006260">
    <property type="term" value="P:DNA replication"/>
    <property type="evidence" value="ECO:0007669"/>
    <property type="project" value="InterPro"/>
</dbReference>
<dbReference type="SMART" id="SM00341">
    <property type="entry name" value="HRDC"/>
    <property type="match status" value="1"/>
</dbReference>
<dbReference type="SUPFAM" id="SSF52540">
    <property type="entry name" value="P-loop containing nucleoside triphosphate hydrolases"/>
    <property type="match status" value="1"/>
</dbReference>
<evidence type="ECO:0000259" key="17">
    <source>
        <dbReference type="PROSITE" id="PS50967"/>
    </source>
</evidence>
<dbReference type="GO" id="GO:0009432">
    <property type="term" value="P:SOS response"/>
    <property type="evidence" value="ECO:0007669"/>
    <property type="project" value="UniProtKB-UniRule"/>
</dbReference>
<evidence type="ECO:0000259" key="18">
    <source>
        <dbReference type="PROSITE" id="PS51192"/>
    </source>
</evidence>
<keyword evidence="21" id="KW-1185">Reference proteome</keyword>
<dbReference type="STRING" id="1833852.B0537_15920"/>
<evidence type="ECO:0000256" key="1">
    <source>
        <dbReference type="ARBA" id="ARBA00001946"/>
    </source>
</evidence>
<dbReference type="GO" id="GO:0005737">
    <property type="term" value="C:cytoplasm"/>
    <property type="evidence" value="ECO:0007669"/>
    <property type="project" value="TreeGrafter"/>
</dbReference>
<dbReference type="GO" id="GO:0030894">
    <property type="term" value="C:replisome"/>
    <property type="evidence" value="ECO:0007669"/>
    <property type="project" value="TreeGrafter"/>
</dbReference>
<dbReference type="InterPro" id="IPR010997">
    <property type="entry name" value="HRDC-like_sf"/>
</dbReference>
<dbReference type="PROSITE" id="PS51192">
    <property type="entry name" value="HELICASE_ATP_BIND_1"/>
    <property type="match status" value="1"/>
</dbReference>
<comment type="cofactor">
    <cofactor evidence="2">
        <name>Zn(2+)</name>
        <dbReference type="ChEBI" id="CHEBI:29105"/>
    </cofactor>
</comment>
<keyword evidence="13" id="KW-0234">DNA repair</keyword>
<dbReference type="Gene3D" id="1.10.150.80">
    <property type="entry name" value="HRDC domain"/>
    <property type="match status" value="1"/>
</dbReference>
<evidence type="ECO:0000256" key="7">
    <source>
        <dbReference type="ARBA" id="ARBA00022801"/>
    </source>
</evidence>
<comment type="catalytic activity">
    <reaction evidence="15">
        <text>Couples ATP hydrolysis with the unwinding of duplex DNA by translocating in the 3'-5' direction.</text>
        <dbReference type="EC" id="5.6.2.4"/>
    </reaction>
</comment>
<dbReference type="GO" id="GO:0009378">
    <property type="term" value="F:four-way junction helicase activity"/>
    <property type="evidence" value="ECO:0007669"/>
    <property type="project" value="TreeGrafter"/>
</dbReference>
<dbReference type="InterPro" id="IPR004589">
    <property type="entry name" value="DNA_helicase_ATP-dep_RecQ"/>
</dbReference>
<evidence type="ECO:0000256" key="6">
    <source>
        <dbReference type="ARBA" id="ARBA00022763"/>
    </source>
</evidence>
<evidence type="ECO:0000256" key="11">
    <source>
        <dbReference type="ARBA" id="ARBA00023125"/>
    </source>
</evidence>
<dbReference type="SUPFAM" id="SSF47819">
    <property type="entry name" value="HRDC-like"/>
    <property type="match status" value="1"/>
</dbReference>
<evidence type="ECO:0000256" key="14">
    <source>
        <dbReference type="ARBA" id="ARBA00023235"/>
    </source>
</evidence>
<evidence type="ECO:0000313" key="21">
    <source>
        <dbReference type="Proteomes" id="UP000189464"/>
    </source>
</evidence>
<dbReference type="GO" id="GO:0046872">
    <property type="term" value="F:metal ion binding"/>
    <property type="evidence" value="ECO:0007669"/>
    <property type="project" value="UniProtKB-KW"/>
</dbReference>
<evidence type="ECO:0000256" key="2">
    <source>
        <dbReference type="ARBA" id="ARBA00001947"/>
    </source>
</evidence>
<evidence type="ECO:0000256" key="8">
    <source>
        <dbReference type="ARBA" id="ARBA00022806"/>
    </source>
</evidence>
<evidence type="ECO:0000256" key="13">
    <source>
        <dbReference type="ARBA" id="ARBA00023204"/>
    </source>
</evidence>
<dbReference type="InterPro" id="IPR014001">
    <property type="entry name" value="Helicase_ATP-bd"/>
</dbReference>
<dbReference type="Pfam" id="PF00570">
    <property type="entry name" value="HRDC"/>
    <property type="match status" value="1"/>
</dbReference>
<dbReference type="InterPro" id="IPR044876">
    <property type="entry name" value="HRDC_dom_sf"/>
</dbReference>
<dbReference type="SUPFAM" id="SSF46785">
    <property type="entry name" value="Winged helix' DNA-binding domain"/>
    <property type="match status" value="1"/>
</dbReference>
<gene>
    <name evidence="20" type="ORF">B0537_15920</name>
</gene>
<dbReference type="Pfam" id="PF09382">
    <property type="entry name" value="RQC"/>
    <property type="match status" value="1"/>
</dbReference>
<keyword evidence="5" id="KW-0547">Nucleotide-binding</keyword>
<dbReference type="Gene3D" id="3.40.50.300">
    <property type="entry name" value="P-loop containing nucleotide triphosphate hydrolases"/>
    <property type="match status" value="2"/>
</dbReference>
<keyword evidence="4" id="KW-0479">Metal-binding</keyword>
<evidence type="ECO:0000256" key="15">
    <source>
        <dbReference type="ARBA" id="ARBA00034617"/>
    </source>
</evidence>
<protein>
    <recommendedName>
        <fullName evidence="16">DNA helicase RecQ</fullName>
        <ecNumber evidence="16">5.6.2.4</ecNumber>
    </recommendedName>
</protein>
<dbReference type="Pfam" id="PF00271">
    <property type="entry name" value="Helicase_C"/>
    <property type="match status" value="1"/>
</dbReference>
<dbReference type="PROSITE" id="PS51194">
    <property type="entry name" value="HELICASE_CTER"/>
    <property type="match status" value="1"/>
</dbReference>
<dbReference type="FunFam" id="3.40.50.300:FF:000296">
    <property type="entry name" value="ATP-dependent DNA helicase RecQ"/>
    <property type="match status" value="1"/>
</dbReference>
<dbReference type="GO" id="GO:0016787">
    <property type="term" value="F:hydrolase activity"/>
    <property type="evidence" value="ECO:0007669"/>
    <property type="project" value="UniProtKB-KW"/>
</dbReference>
<dbReference type="InterPro" id="IPR036390">
    <property type="entry name" value="WH_DNA-bd_sf"/>
</dbReference>
<dbReference type="GO" id="GO:0005524">
    <property type="term" value="F:ATP binding"/>
    <property type="evidence" value="ECO:0007669"/>
    <property type="project" value="UniProtKB-KW"/>
</dbReference>
<dbReference type="NCBIfam" id="TIGR01389">
    <property type="entry name" value="recQ"/>
    <property type="match status" value="1"/>
</dbReference>
<dbReference type="SMART" id="SM00490">
    <property type="entry name" value="HELICc"/>
    <property type="match status" value="1"/>
</dbReference>
<evidence type="ECO:0000256" key="9">
    <source>
        <dbReference type="ARBA" id="ARBA00022833"/>
    </source>
</evidence>
<dbReference type="OrthoDB" id="9763310at2"/>
<dbReference type="GO" id="GO:0003677">
    <property type="term" value="F:DNA binding"/>
    <property type="evidence" value="ECO:0007669"/>
    <property type="project" value="UniProtKB-KW"/>
</dbReference>